<keyword evidence="3" id="KW-1185">Reference proteome</keyword>
<evidence type="ECO:0000256" key="1">
    <source>
        <dbReference type="SAM" id="MobiDB-lite"/>
    </source>
</evidence>
<dbReference type="EMBL" id="JAINDJ010000007">
    <property type="protein sequence ID" value="KAG9443026.1"/>
    <property type="molecule type" value="Genomic_DNA"/>
</dbReference>
<dbReference type="AlphaFoldDB" id="A0AAV7E5F9"/>
<feature type="compositionally biased region" description="Polar residues" evidence="1">
    <location>
        <begin position="223"/>
        <end position="233"/>
    </location>
</feature>
<sequence length="340" mass="37167">METPSSMRRVTRSQTSAASKNIPLSSKGKKDETEMVLPRSSRKGKSDRYALVDITNDSPIGGLALENLDDTPSSVAKNSARPKQTPGSGEALLRGQVKTLLQKIEEGTEVMKVPFEQRPFPRFQGLMDSPALGVLAPTPTNTPQVENFPNSVEAEIKQDSSSIISEVSHDDEDLKNEEGLDSTGSPITRALLFDSPGKSDGSSVFSSEVTYEISSKSIDEDNSSVWSVQANASSREDEEDENEVSKREYEEEDDDDDDDDDYDGGVIDQLCQGLSKICVEEKGALEFTGRHTRFVYNSDGEIEGEEEVAPAVSPSVLRLKGLPTPAGKHLRFNEDEVEDQ</sequence>
<reference evidence="2 3" key="1">
    <citation type="submission" date="2021-07" db="EMBL/GenBank/DDBJ databases">
        <title>The Aristolochia fimbriata genome: insights into angiosperm evolution, floral development and chemical biosynthesis.</title>
        <authorList>
            <person name="Jiao Y."/>
        </authorList>
    </citation>
    <scope>NUCLEOTIDE SEQUENCE [LARGE SCALE GENOMIC DNA]</scope>
    <source>
        <strain evidence="2">IBCAS-2021</strain>
        <tissue evidence="2">Leaf</tissue>
    </source>
</reference>
<accession>A0AAV7E5F9</accession>
<protein>
    <recommendedName>
        <fullName evidence="4">Chalcone-flavanone isomerase</fullName>
    </recommendedName>
</protein>
<evidence type="ECO:0000313" key="2">
    <source>
        <dbReference type="EMBL" id="KAG9443026.1"/>
    </source>
</evidence>
<name>A0AAV7E5F9_ARIFI</name>
<dbReference type="PANTHER" id="PTHR47512">
    <property type="entry name" value="EXPRESSED PROTEIN"/>
    <property type="match status" value="1"/>
</dbReference>
<evidence type="ECO:0000313" key="3">
    <source>
        <dbReference type="Proteomes" id="UP000825729"/>
    </source>
</evidence>
<organism evidence="2 3">
    <name type="scientific">Aristolochia fimbriata</name>
    <name type="common">White veined hardy Dutchman's pipe vine</name>
    <dbReference type="NCBI Taxonomy" id="158543"/>
    <lineage>
        <taxon>Eukaryota</taxon>
        <taxon>Viridiplantae</taxon>
        <taxon>Streptophyta</taxon>
        <taxon>Embryophyta</taxon>
        <taxon>Tracheophyta</taxon>
        <taxon>Spermatophyta</taxon>
        <taxon>Magnoliopsida</taxon>
        <taxon>Magnoliidae</taxon>
        <taxon>Piperales</taxon>
        <taxon>Aristolochiaceae</taxon>
        <taxon>Aristolochia</taxon>
    </lineage>
</organism>
<feature type="compositionally biased region" description="Polar residues" evidence="1">
    <location>
        <begin position="200"/>
        <end position="216"/>
    </location>
</feature>
<dbReference type="Proteomes" id="UP000825729">
    <property type="component" value="Unassembled WGS sequence"/>
</dbReference>
<feature type="compositionally biased region" description="Polar residues" evidence="1">
    <location>
        <begin position="1"/>
        <end position="24"/>
    </location>
</feature>
<feature type="region of interest" description="Disordered" evidence="1">
    <location>
        <begin position="1"/>
        <end position="94"/>
    </location>
</feature>
<gene>
    <name evidence="2" type="ORF">H6P81_018880</name>
</gene>
<proteinExistence type="predicted"/>
<comment type="caution">
    <text evidence="2">The sequence shown here is derived from an EMBL/GenBank/DDBJ whole genome shotgun (WGS) entry which is preliminary data.</text>
</comment>
<feature type="compositionally biased region" description="Polar residues" evidence="1">
    <location>
        <begin position="70"/>
        <end position="87"/>
    </location>
</feature>
<dbReference type="PANTHER" id="PTHR47512:SF3">
    <property type="entry name" value="CHALCONE-FLAVONONE ISOMERASE FAMILY PROTEIN"/>
    <property type="match status" value="1"/>
</dbReference>
<feature type="compositionally biased region" description="Acidic residues" evidence="1">
    <location>
        <begin position="250"/>
        <end position="263"/>
    </location>
</feature>
<feature type="region of interest" description="Disordered" evidence="1">
    <location>
        <begin position="155"/>
        <end position="266"/>
    </location>
</feature>
<evidence type="ECO:0008006" key="4">
    <source>
        <dbReference type="Google" id="ProtNLM"/>
    </source>
</evidence>